<dbReference type="RefSeq" id="WP_109985676.1">
    <property type="nucleotide sequence ID" value="NZ_QGTD01000021.1"/>
</dbReference>
<dbReference type="Pfam" id="PF14659">
    <property type="entry name" value="Phage_int_SAM_3"/>
    <property type="match status" value="1"/>
</dbReference>
<keyword evidence="2" id="KW-0229">DNA integration</keyword>
<evidence type="ECO:0000256" key="3">
    <source>
        <dbReference type="ARBA" id="ARBA00023125"/>
    </source>
</evidence>
<dbReference type="InterPro" id="IPR004107">
    <property type="entry name" value="Integrase_SAM-like_N"/>
</dbReference>
<evidence type="ECO:0000256" key="2">
    <source>
        <dbReference type="ARBA" id="ARBA00022908"/>
    </source>
</evidence>
<feature type="domain" description="Tyr recombinase" evidence="6">
    <location>
        <begin position="177"/>
        <end position="384"/>
    </location>
</feature>
<evidence type="ECO:0000313" key="9">
    <source>
        <dbReference type="Proteomes" id="UP000245624"/>
    </source>
</evidence>
<feature type="domain" description="Core-binding (CB)" evidence="7">
    <location>
        <begin position="66"/>
        <end position="147"/>
    </location>
</feature>
<dbReference type="SUPFAM" id="SSF56349">
    <property type="entry name" value="DNA breaking-rejoining enzymes"/>
    <property type="match status" value="1"/>
</dbReference>
<dbReference type="PANTHER" id="PTHR30349:SF64">
    <property type="entry name" value="PROPHAGE INTEGRASE INTD-RELATED"/>
    <property type="match status" value="1"/>
</dbReference>
<proteinExistence type="inferred from homology"/>
<evidence type="ECO:0000256" key="4">
    <source>
        <dbReference type="ARBA" id="ARBA00023172"/>
    </source>
</evidence>
<dbReference type="GO" id="GO:0006310">
    <property type="term" value="P:DNA recombination"/>
    <property type="evidence" value="ECO:0007669"/>
    <property type="project" value="UniProtKB-KW"/>
</dbReference>
<evidence type="ECO:0000259" key="6">
    <source>
        <dbReference type="PROSITE" id="PS51898"/>
    </source>
</evidence>
<dbReference type="PROSITE" id="PS51900">
    <property type="entry name" value="CB"/>
    <property type="match status" value="1"/>
</dbReference>
<dbReference type="InterPro" id="IPR011010">
    <property type="entry name" value="DNA_brk_join_enz"/>
</dbReference>
<dbReference type="Gene3D" id="1.10.443.10">
    <property type="entry name" value="Intergrase catalytic core"/>
    <property type="match status" value="1"/>
</dbReference>
<dbReference type="Proteomes" id="UP000245624">
    <property type="component" value="Unassembled WGS sequence"/>
</dbReference>
<dbReference type="Pfam" id="PF00589">
    <property type="entry name" value="Phage_integrase"/>
    <property type="match status" value="1"/>
</dbReference>
<dbReference type="CDD" id="cd01189">
    <property type="entry name" value="INT_ICEBs1_C_like"/>
    <property type="match status" value="1"/>
</dbReference>
<keyword evidence="4" id="KW-0233">DNA recombination</keyword>
<dbReference type="GO" id="GO:0015074">
    <property type="term" value="P:DNA integration"/>
    <property type="evidence" value="ECO:0007669"/>
    <property type="project" value="UniProtKB-KW"/>
</dbReference>
<reference evidence="8 9" key="1">
    <citation type="submission" date="2018-05" db="EMBL/GenBank/DDBJ databases">
        <title>Genomic analysis of Gracilibacillus dipsosauri DD1 reveals novel features of a salt-tolerant amylase.</title>
        <authorList>
            <person name="Deutch C.E."/>
            <person name="Yang S."/>
        </authorList>
    </citation>
    <scope>NUCLEOTIDE SEQUENCE [LARGE SCALE GENOMIC DNA]</scope>
    <source>
        <strain evidence="8 9">DD1</strain>
    </source>
</reference>
<gene>
    <name evidence="8" type="ORF">DLJ74_19135</name>
</gene>
<dbReference type="EMBL" id="QGTD01000021">
    <property type="protein sequence ID" value="PWU66541.1"/>
    <property type="molecule type" value="Genomic_DNA"/>
</dbReference>
<protein>
    <submittedName>
        <fullName evidence="8">Site-specific integrase</fullName>
    </submittedName>
</protein>
<dbReference type="InterPro" id="IPR050090">
    <property type="entry name" value="Tyrosine_recombinase_XerCD"/>
</dbReference>
<accession>A0A317KSI4</accession>
<organism evidence="8 9">
    <name type="scientific">Gracilibacillus dipsosauri</name>
    <dbReference type="NCBI Taxonomy" id="178340"/>
    <lineage>
        <taxon>Bacteria</taxon>
        <taxon>Bacillati</taxon>
        <taxon>Bacillota</taxon>
        <taxon>Bacilli</taxon>
        <taxon>Bacillales</taxon>
        <taxon>Bacillaceae</taxon>
        <taxon>Gracilibacillus</taxon>
    </lineage>
</organism>
<dbReference type="InterPro" id="IPR044068">
    <property type="entry name" value="CB"/>
</dbReference>
<evidence type="ECO:0000256" key="5">
    <source>
        <dbReference type="PROSITE-ProRule" id="PRU01248"/>
    </source>
</evidence>
<comment type="similarity">
    <text evidence="1">Belongs to the 'phage' integrase family.</text>
</comment>
<keyword evidence="3 5" id="KW-0238">DNA-binding</keyword>
<evidence type="ECO:0000259" key="7">
    <source>
        <dbReference type="PROSITE" id="PS51900"/>
    </source>
</evidence>
<dbReference type="GO" id="GO:0003677">
    <property type="term" value="F:DNA binding"/>
    <property type="evidence" value="ECO:0007669"/>
    <property type="project" value="UniProtKB-UniRule"/>
</dbReference>
<dbReference type="AlphaFoldDB" id="A0A317KSI4"/>
<sequence length="399" mass="47100">MNFRKKKTKSGERWEAIEDIGVNPVTGKRKQVTRLGKTRKEAKERLEKYLRSIEEYGVDEKQALRITFEEVAAEWLKVYESTGRKKSSVYIRTKEIRLLNKHMAKKPIGSITHMFYQNVINELSKGLVRTTVQGVNNCAGMIFKFAKRNKLIKDLPNEDVVIPKKRMSVEEIKKDNIAEKYLEHHELDDFFDKLNYYGLELDRERFYLLAFTGMRSGELCALQKQDLDFKNNTIDINKTIYNEANNMREYELTPPKTVGSIRVIDVEKPIMDMLKRLVRKNDEHKMEYRTLMDDYHDKDFVFQRKNGYPYSPAYLLKRMNRIVDRTEIEKKATPHIFRHTHISMMAEAGIDLPTIMKRVGHEDVDTTMKIYTHVTEKMKKDAAVKIQNQYGHILEKINF</sequence>
<keyword evidence="9" id="KW-1185">Reference proteome</keyword>
<evidence type="ECO:0000256" key="1">
    <source>
        <dbReference type="ARBA" id="ARBA00008857"/>
    </source>
</evidence>
<dbReference type="PROSITE" id="PS51898">
    <property type="entry name" value="TYR_RECOMBINASE"/>
    <property type="match status" value="1"/>
</dbReference>
<dbReference type="InterPro" id="IPR013762">
    <property type="entry name" value="Integrase-like_cat_sf"/>
</dbReference>
<dbReference type="PANTHER" id="PTHR30349">
    <property type="entry name" value="PHAGE INTEGRASE-RELATED"/>
    <property type="match status" value="1"/>
</dbReference>
<dbReference type="InterPro" id="IPR010998">
    <property type="entry name" value="Integrase_recombinase_N"/>
</dbReference>
<dbReference type="Gene3D" id="1.10.150.130">
    <property type="match status" value="1"/>
</dbReference>
<comment type="caution">
    <text evidence="8">The sequence shown here is derived from an EMBL/GenBank/DDBJ whole genome shotgun (WGS) entry which is preliminary data.</text>
</comment>
<evidence type="ECO:0000313" key="8">
    <source>
        <dbReference type="EMBL" id="PWU66541.1"/>
    </source>
</evidence>
<name>A0A317KSI4_9BACI</name>
<dbReference type="OrthoDB" id="9803188at2"/>
<dbReference type="InterPro" id="IPR002104">
    <property type="entry name" value="Integrase_catalytic"/>
</dbReference>